<evidence type="ECO:0000256" key="9">
    <source>
        <dbReference type="ARBA" id="ARBA00023136"/>
    </source>
</evidence>
<evidence type="ECO:0000256" key="7">
    <source>
        <dbReference type="ARBA" id="ARBA00022490"/>
    </source>
</evidence>
<reference evidence="12" key="1">
    <citation type="submission" date="2022-07" db="EMBL/GenBank/DDBJ databases">
        <title>Phylogenomic reconstructions and comparative analyses of Kickxellomycotina fungi.</title>
        <authorList>
            <person name="Reynolds N.K."/>
            <person name="Stajich J.E."/>
            <person name="Barry K."/>
            <person name="Grigoriev I.V."/>
            <person name="Crous P."/>
            <person name="Smith M.E."/>
        </authorList>
    </citation>
    <scope>NUCLEOTIDE SEQUENCE</scope>
    <source>
        <strain evidence="12">NRRL 1566</strain>
    </source>
</reference>
<keyword evidence="6" id="KW-0813">Transport</keyword>
<dbReference type="InterPro" id="IPR045734">
    <property type="entry name" value="Snx8_BAR_dom"/>
</dbReference>
<keyword evidence="13" id="KW-1185">Reference proteome</keyword>
<dbReference type="SUPFAM" id="SSF47473">
    <property type="entry name" value="EF-hand"/>
    <property type="match status" value="1"/>
</dbReference>
<evidence type="ECO:0000256" key="4">
    <source>
        <dbReference type="ARBA" id="ARBA00010883"/>
    </source>
</evidence>
<comment type="subcellular location">
    <subcellularLocation>
        <location evidence="3">Cytoplasm</location>
    </subcellularLocation>
    <subcellularLocation>
        <location evidence="2">Membrane</location>
        <topology evidence="2">Peripheral membrane protein</topology>
        <orientation evidence="2">Cytoplasmic side</orientation>
    </subcellularLocation>
</comment>
<comment type="caution">
    <text evidence="12">The sequence shown here is derived from an EMBL/GenBank/DDBJ whole genome shotgun (WGS) entry which is preliminary data.</text>
</comment>
<evidence type="ECO:0000256" key="10">
    <source>
        <dbReference type="SAM" id="MobiDB-lite"/>
    </source>
</evidence>
<evidence type="ECO:0000256" key="2">
    <source>
        <dbReference type="ARBA" id="ARBA00004287"/>
    </source>
</evidence>
<dbReference type="GO" id="GO:0042147">
    <property type="term" value="P:retrograde transport, endosome to Golgi"/>
    <property type="evidence" value="ECO:0007669"/>
    <property type="project" value="InterPro"/>
</dbReference>
<dbReference type="Pfam" id="PF19566">
    <property type="entry name" value="Snx8_BAR_dom"/>
    <property type="match status" value="1"/>
</dbReference>
<dbReference type="SMART" id="SM00312">
    <property type="entry name" value="PX"/>
    <property type="match status" value="1"/>
</dbReference>
<feature type="compositionally biased region" description="Low complexity" evidence="10">
    <location>
        <begin position="161"/>
        <end position="173"/>
    </location>
</feature>
<dbReference type="PROSITE" id="PS50195">
    <property type="entry name" value="PX"/>
    <property type="match status" value="1"/>
</dbReference>
<comment type="similarity">
    <text evidence="4">Belongs to the sorting nexin family.</text>
</comment>
<dbReference type="AlphaFoldDB" id="A0A9W8M179"/>
<evidence type="ECO:0000256" key="8">
    <source>
        <dbReference type="ARBA" id="ARBA00022927"/>
    </source>
</evidence>
<dbReference type="Pfam" id="PF00787">
    <property type="entry name" value="PX"/>
    <property type="match status" value="1"/>
</dbReference>
<sequence length="648" mass="72743">MSDLYDFLDPWGPSSNSTADNTSAHVGTGGIFGAPTIHESSRRCLDKVVLPPVYAAAFTAAQAAGGGQVTRNALQQTLELSGLPRHIIGQIVLTADTGSGLLTQQDFNLALAMAALAQKNMSPTLESVMFHKDELPVPELAGVESLAKSSTERPHSGMALSGSAPDDPWSSAAANDITSSTAAVGALSLTDNEPDQFASKSDEEAFQKLQTSPAKPRTSNRDDSALQTYVPKINMDEIQWQLDKEEVTIKEAAEKGGIVFKHTNYEVSTRTFSSMVVRRYKDFDWISNYLVTRYPYRMHANLPPKGFPEELHCAQYHLHMSINCGVVDRKFLDNRLKGLTRFANAIMRIPFLKRDALVIQFFTNTDEFAHVLKVGNLDMESEEIDPDEELGDTPWSEVQETYAAFDDFYTQVARDEERYRTQIVVLEKIARYKQAIGDELNAYSDTLHIANAPRESVSGSRKFHVQTASKRALDSDLNELSMSLSDVSLLEKAHGEVLKTISAEYLRRLYDVVVAMKLMMDRMRRTEKRKDIQRVRERNDANRKTLAQLNGESSGSDPADRSSIDRLERLVREDTAEQQKLEHEQRCIEVRFYQELARYKCYESFLQTIYHGYAEEQIKHHSMALSAWKQALSTADDLPTDPQGFIAD</sequence>
<dbReference type="InterPro" id="IPR036871">
    <property type="entry name" value="PX_dom_sf"/>
</dbReference>
<dbReference type="SUPFAM" id="SSF64268">
    <property type="entry name" value="PX domain"/>
    <property type="match status" value="1"/>
</dbReference>
<dbReference type="EMBL" id="JANBUW010000049">
    <property type="protein sequence ID" value="KAJ2849979.1"/>
    <property type="molecule type" value="Genomic_DNA"/>
</dbReference>
<dbReference type="GO" id="GO:0006623">
    <property type="term" value="P:protein targeting to vacuole"/>
    <property type="evidence" value="ECO:0007669"/>
    <property type="project" value="TreeGrafter"/>
</dbReference>
<dbReference type="InterPro" id="IPR001683">
    <property type="entry name" value="PX_dom"/>
</dbReference>
<evidence type="ECO:0000259" key="11">
    <source>
        <dbReference type="PROSITE" id="PS50195"/>
    </source>
</evidence>
<evidence type="ECO:0000256" key="6">
    <source>
        <dbReference type="ARBA" id="ARBA00022448"/>
    </source>
</evidence>
<dbReference type="GO" id="GO:0005829">
    <property type="term" value="C:cytosol"/>
    <property type="evidence" value="ECO:0007669"/>
    <property type="project" value="GOC"/>
</dbReference>
<feature type="region of interest" description="Disordered" evidence="10">
    <location>
        <begin position="192"/>
        <end position="224"/>
    </location>
</feature>
<gene>
    <name evidence="12" type="primary">MVP1</name>
    <name evidence="12" type="ORF">IWW36_002242</name>
</gene>
<comment type="function">
    <text evidence="1">Required for vacuolar protein sorting.</text>
</comment>
<keyword evidence="9" id="KW-0472">Membrane</keyword>
<organism evidence="12 13">
    <name type="scientific">Coemansia brasiliensis</name>
    <dbReference type="NCBI Taxonomy" id="2650707"/>
    <lineage>
        <taxon>Eukaryota</taxon>
        <taxon>Fungi</taxon>
        <taxon>Fungi incertae sedis</taxon>
        <taxon>Zoopagomycota</taxon>
        <taxon>Kickxellomycotina</taxon>
        <taxon>Kickxellomycetes</taxon>
        <taxon>Kickxellales</taxon>
        <taxon>Kickxellaceae</taxon>
        <taxon>Coemansia</taxon>
    </lineage>
</organism>
<feature type="region of interest" description="Disordered" evidence="10">
    <location>
        <begin position="535"/>
        <end position="564"/>
    </location>
</feature>
<accession>A0A9W8M179</accession>
<dbReference type="GO" id="GO:0005768">
    <property type="term" value="C:endosome"/>
    <property type="evidence" value="ECO:0007669"/>
    <property type="project" value="TreeGrafter"/>
</dbReference>
<dbReference type="Gene3D" id="3.30.1520.10">
    <property type="entry name" value="Phox-like domain"/>
    <property type="match status" value="1"/>
</dbReference>
<feature type="domain" description="PX" evidence="11">
    <location>
        <begin position="243"/>
        <end position="369"/>
    </location>
</feature>
<feature type="region of interest" description="Disordered" evidence="10">
    <location>
        <begin position="145"/>
        <end position="173"/>
    </location>
</feature>
<proteinExistence type="inferred from homology"/>
<protein>
    <recommendedName>
        <fullName evidence="5">Sorting nexin MVP1</fullName>
    </recommendedName>
</protein>
<keyword evidence="7" id="KW-0963">Cytoplasm</keyword>
<dbReference type="PANTHER" id="PTHR47554:SF1">
    <property type="entry name" value="SORTING NEXIN MVP1"/>
    <property type="match status" value="1"/>
</dbReference>
<name>A0A9W8M179_9FUNG</name>
<dbReference type="InterPro" id="IPR011992">
    <property type="entry name" value="EF-hand-dom_pair"/>
</dbReference>
<keyword evidence="8" id="KW-0653">Protein transport</keyword>
<dbReference type="GO" id="GO:0032266">
    <property type="term" value="F:phosphatidylinositol-3-phosphate binding"/>
    <property type="evidence" value="ECO:0007669"/>
    <property type="project" value="TreeGrafter"/>
</dbReference>
<dbReference type="OrthoDB" id="10064318at2759"/>
<dbReference type="Gene3D" id="1.10.238.10">
    <property type="entry name" value="EF-hand"/>
    <property type="match status" value="1"/>
</dbReference>
<dbReference type="GO" id="GO:0016020">
    <property type="term" value="C:membrane"/>
    <property type="evidence" value="ECO:0007669"/>
    <property type="project" value="UniProtKB-SubCell"/>
</dbReference>
<feature type="compositionally biased region" description="Polar residues" evidence="10">
    <location>
        <begin position="545"/>
        <end position="556"/>
    </location>
</feature>
<dbReference type="Proteomes" id="UP001139887">
    <property type="component" value="Unassembled WGS sequence"/>
</dbReference>
<dbReference type="InterPro" id="IPR028662">
    <property type="entry name" value="SNX8/Mvp1"/>
</dbReference>
<evidence type="ECO:0000256" key="5">
    <source>
        <dbReference type="ARBA" id="ARBA00014268"/>
    </source>
</evidence>
<evidence type="ECO:0000313" key="13">
    <source>
        <dbReference type="Proteomes" id="UP001139887"/>
    </source>
</evidence>
<evidence type="ECO:0000256" key="1">
    <source>
        <dbReference type="ARBA" id="ARBA00002474"/>
    </source>
</evidence>
<evidence type="ECO:0000256" key="3">
    <source>
        <dbReference type="ARBA" id="ARBA00004496"/>
    </source>
</evidence>
<evidence type="ECO:0000313" key="12">
    <source>
        <dbReference type="EMBL" id="KAJ2849979.1"/>
    </source>
</evidence>
<dbReference type="PANTHER" id="PTHR47554">
    <property type="entry name" value="SORTING NEXIN MVP1"/>
    <property type="match status" value="1"/>
</dbReference>
<dbReference type="InterPro" id="IPR027267">
    <property type="entry name" value="AH/BAR_dom_sf"/>
</dbReference>
<dbReference type="Gene3D" id="1.20.1270.60">
    <property type="entry name" value="Arfaptin homology (AH) domain/BAR domain"/>
    <property type="match status" value="1"/>
</dbReference>